<evidence type="ECO:0000313" key="2">
    <source>
        <dbReference type="EMBL" id="CAF3965937.1"/>
    </source>
</evidence>
<organism evidence="1 3">
    <name type="scientific">Adineta steineri</name>
    <dbReference type="NCBI Taxonomy" id="433720"/>
    <lineage>
        <taxon>Eukaryota</taxon>
        <taxon>Metazoa</taxon>
        <taxon>Spiralia</taxon>
        <taxon>Gnathifera</taxon>
        <taxon>Rotifera</taxon>
        <taxon>Eurotatoria</taxon>
        <taxon>Bdelloidea</taxon>
        <taxon>Adinetida</taxon>
        <taxon>Adinetidae</taxon>
        <taxon>Adineta</taxon>
    </lineage>
</organism>
<sequence length="134" mass="15389">MCNKSTLVNVHLIEPLLTDLASSIHSKPYILSVYGIDNKHSAYDTIRRWIYIYNQCKERNINLVGFSTDCDSRYFKAMRLSLGFFSRAPNVDLLTGNDNIFTIDIPFNWKLFFHETSTIVLIHATRAALGDQDP</sequence>
<evidence type="ECO:0000313" key="1">
    <source>
        <dbReference type="EMBL" id="CAF1521382.1"/>
    </source>
</evidence>
<dbReference type="EMBL" id="CAJOAZ010002860">
    <property type="protein sequence ID" value="CAF3965937.1"/>
    <property type="molecule type" value="Genomic_DNA"/>
</dbReference>
<evidence type="ECO:0000313" key="3">
    <source>
        <dbReference type="Proteomes" id="UP000663845"/>
    </source>
</evidence>
<dbReference type="Proteomes" id="UP000663844">
    <property type="component" value="Unassembled WGS sequence"/>
</dbReference>
<name>A0A815UIW8_9BILA</name>
<gene>
    <name evidence="1" type="ORF">JYZ213_LOCUS44594</name>
    <name evidence="2" type="ORF">OXD698_LOCUS27539</name>
</gene>
<proteinExistence type="predicted"/>
<reference evidence="1" key="1">
    <citation type="submission" date="2021-02" db="EMBL/GenBank/DDBJ databases">
        <authorList>
            <person name="Nowell W R."/>
        </authorList>
    </citation>
    <scope>NUCLEOTIDE SEQUENCE</scope>
</reference>
<accession>A0A815UIW8</accession>
<dbReference type="AlphaFoldDB" id="A0A815UIW8"/>
<dbReference type="EMBL" id="CAJNOG010002924">
    <property type="protein sequence ID" value="CAF1521382.1"/>
    <property type="molecule type" value="Genomic_DNA"/>
</dbReference>
<protein>
    <submittedName>
        <fullName evidence="1">Uncharacterized protein</fullName>
    </submittedName>
</protein>
<dbReference type="Proteomes" id="UP000663845">
    <property type="component" value="Unassembled WGS sequence"/>
</dbReference>
<comment type="caution">
    <text evidence="1">The sequence shown here is derived from an EMBL/GenBank/DDBJ whole genome shotgun (WGS) entry which is preliminary data.</text>
</comment>